<evidence type="ECO:0000259" key="1">
    <source>
        <dbReference type="SMART" id="SM00960"/>
    </source>
</evidence>
<dbReference type="Proteomes" id="UP000199400">
    <property type="component" value="Unassembled WGS sequence"/>
</dbReference>
<keyword evidence="3" id="KW-1185">Reference proteome</keyword>
<dbReference type="SUPFAM" id="SSF103196">
    <property type="entry name" value="Roadblock/LC7 domain"/>
    <property type="match status" value="1"/>
</dbReference>
<organism evidence="2 3">
    <name type="scientific">Nannocystis exedens</name>
    <dbReference type="NCBI Taxonomy" id="54"/>
    <lineage>
        <taxon>Bacteria</taxon>
        <taxon>Pseudomonadati</taxon>
        <taxon>Myxococcota</taxon>
        <taxon>Polyangia</taxon>
        <taxon>Nannocystales</taxon>
        <taxon>Nannocystaceae</taxon>
        <taxon>Nannocystis</taxon>
    </lineage>
</organism>
<accession>A0A1I2GHF9</accession>
<evidence type="ECO:0000313" key="3">
    <source>
        <dbReference type="Proteomes" id="UP000199400"/>
    </source>
</evidence>
<dbReference type="InterPro" id="IPR004942">
    <property type="entry name" value="Roadblock/LAMTOR2_dom"/>
</dbReference>
<dbReference type="STRING" id="54.SAMN02745121_07256"/>
<feature type="domain" description="Roadblock/LAMTOR2" evidence="1">
    <location>
        <begin position="2"/>
        <end position="92"/>
    </location>
</feature>
<proteinExistence type="predicted"/>
<reference evidence="3" key="1">
    <citation type="submission" date="2016-10" db="EMBL/GenBank/DDBJ databases">
        <authorList>
            <person name="Varghese N."/>
            <person name="Submissions S."/>
        </authorList>
    </citation>
    <scope>NUCLEOTIDE SEQUENCE [LARGE SCALE GENOMIC DNA]</scope>
    <source>
        <strain evidence="3">ATCC 25963</strain>
    </source>
</reference>
<dbReference type="RefSeq" id="WP_096328136.1">
    <property type="nucleotide sequence ID" value="NZ_NETK01000001.1"/>
</dbReference>
<sequence>MKDTLKSIVDKIPGAKGAILMGFDGIAVEQYDGGSGADIESIATEFSFRFVELLKASKALDLGALTDITIKAERGTLLVRCLSDDFFTIVLLGDSGSFGKGRWVLKTAAPDLLASL</sequence>
<dbReference type="SMART" id="SM00960">
    <property type="entry name" value="Robl_LC7"/>
    <property type="match status" value="1"/>
</dbReference>
<name>A0A1I2GHF9_9BACT</name>
<protein>
    <submittedName>
        <fullName evidence="2">Predicted regulator of Ras-like GTPase activity, Roadblock/LC7/MglB family</fullName>
    </submittedName>
</protein>
<gene>
    <name evidence="2" type="ORF">SAMN02745121_07256</name>
</gene>
<evidence type="ECO:0000313" key="2">
    <source>
        <dbReference type="EMBL" id="SFF16166.1"/>
    </source>
</evidence>
<dbReference type="AlphaFoldDB" id="A0A1I2GHF9"/>
<dbReference type="EMBL" id="FOMX01000032">
    <property type="protein sequence ID" value="SFF16166.1"/>
    <property type="molecule type" value="Genomic_DNA"/>
</dbReference>
<dbReference type="Gene3D" id="3.30.450.30">
    <property type="entry name" value="Dynein light chain 2a, cytoplasmic"/>
    <property type="match status" value="1"/>
</dbReference>
<dbReference type="OrthoDB" id="5513490at2"/>